<evidence type="ECO:0000313" key="2">
    <source>
        <dbReference type="EMBL" id="ORX66455.1"/>
    </source>
</evidence>
<sequence>MSFTQLTVSRPAFVGDGSNSGDSAKRVKLEFPTKARTERNSVVLLQPVSVVIPHGMQPEDAAGLVRMCQWNQELSAMVMHLQNRVAELRQAQQHAPGQMPSDSPMSSASTLAPTSPLNQQPDRPYQSLRHCDFKYGVRRIYILKLRATKANMAQKLSDIGIDSDWAVHVQFLTLSVVEAFVKAEFSKQFFDKLMEAGIQVLDGYEPMTKAHPGLTDGEATHIAASYGTVLRKTLKKLSAPTCSVEEKFLHYLREYAKEIGAPLKATVVQMQYLMLPSPSHSPDQLQHHADQSPHTVLPPKEFTVYRPRLSDFSSPQMSSPCASLEPVKVKIAPETPPEEAKEIAKMCEYNNELRLIAELLQKRITIYEQQQQQRNQQIQEYKAVNQETTPTNSDKASTQSRSLNPSPERHSYAKKDSCGVCTHGLPEPSPVEAKYAIRTLYIKGMRVFPYPYMDKVLRHYDIDDLEIYHVNYVLPDVCEIFVSQRDAEVLVRRLRRYDKAIFKGFHPLHISLRSKMSLETKKTEYRKRLLTSYHRCDNGNFRRLYDIDQGQGVCVLTDTRTAGMCICTSFVLCIVAWGLCYRKSASFFLHILPPADIFNHAATCYFTRRVEEHAHRVVLKTSPVQIMDLGTGGGPSQLAQWNDQPSSLLYGLQGELYLLLPMLPTGHLSSSTAPGPLSPFLLLGPSTDHVSDDCTEEFASCDQHLHPHSPLPSPLSRKLGTYTVDIRPSHTCRSDKRHSMHRIYTLGLMRPQNSSMRTQQRKMGIDSSYVVHSHNVVCGVNKFVVEASYGRMFVRHLNSIKGVKVIRFFDLLHPTYSELSPAQWAAPPGMYKQRVRTTFCDSKPSRPGFMAYARDYKREIGL</sequence>
<feature type="compositionally biased region" description="Polar residues" evidence="1">
    <location>
        <begin position="386"/>
        <end position="405"/>
    </location>
</feature>
<dbReference type="RefSeq" id="XP_040740443.1">
    <property type="nucleotide sequence ID" value="XM_040889852.1"/>
</dbReference>
<comment type="caution">
    <text evidence="2">The sequence shown here is derived from an EMBL/GenBank/DDBJ whole genome shotgun (WGS) entry which is preliminary data.</text>
</comment>
<accession>A0A1Y1VZK3</accession>
<gene>
    <name evidence="2" type="ORF">DL89DRAFT_286190</name>
</gene>
<name>A0A1Y1VZK3_9FUNG</name>
<feature type="region of interest" description="Disordered" evidence="1">
    <location>
        <begin position="90"/>
        <end position="125"/>
    </location>
</feature>
<reference evidence="2 3" key="1">
    <citation type="submission" date="2016-07" db="EMBL/GenBank/DDBJ databases">
        <title>Pervasive Adenine N6-methylation of Active Genes in Fungi.</title>
        <authorList>
            <consortium name="DOE Joint Genome Institute"/>
            <person name="Mondo S.J."/>
            <person name="Dannebaum R.O."/>
            <person name="Kuo R.C."/>
            <person name="Labutti K."/>
            <person name="Haridas S."/>
            <person name="Kuo A."/>
            <person name="Salamov A."/>
            <person name="Ahrendt S.R."/>
            <person name="Lipzen A."/>
            <person name="Sullivan W."/>
            <person name="Andreopoulos W.B."/>
            <person name="Clum A."/>
            <person name="Lindquist E."/>
            <person name="Daum C."/>
            <person name="Ramamoorthy G.K."/>
            <person name="Gryganskyi A."/>
            <person name="Culley D."/>
            <person name="Magnuson J.K."/>
            <person name="James T.Y."/>
            <person name="O'Malley M.A."/>
            <person name="Stajich J.E."/>
            <person name="Spatafora J.W."/>
            <person name="Visel A."/>
            <person name="Grigoriev I.V."/>
        </authorList>
    </citation>
    <scope>NUCLEOTIDE SEQUENCE [LARGE SCALE GENOMIC DNA]</scope>
    <source>
        <strain evidence="2 3">ATCC 12442</strain>
    </source>
</reference>
<organism evidence="2 3">
    <name type="scientific">Linderina pennispora</name>
    <dbReference type="NCBI Taxonomy" id="61395"/>
    <lineage>
        <taxon>Eukaryota</taxon>
        <taxon>Fungi</taxon>
        <taxon>Fungi incertae sedis</taxon>
        <taxon>Zoopagomycota</taxon>
        <taxon>Kickxellomycotina</taxon>
        <taxon>Kickxellomycetes</taxon>
        <taxon>Kickxellales</taxon>
        <taxon>Kickxellaceae</taxon>
        <taxon>Linderina</taxon>
    </lineage>
</organism>
<feature type="compositionally biased region" description="Polar residues" evidence="1">
    <location>
        <begin position="90"/>
        <end position="121"/>
    </location>
</feature>
<protein>
    <submittedName>
        <fullName evidence="2">Uncharacterized protein</fullName>
    </submittedName>
</protein>
<evidence type="ECO:0000256" key="1">
    <source>
        <dbReference type="SAM" id="MobiDB-lite"/>
    </source>
</evidence>
<keyword evidence="3" id="KW-1185">Reference proteome</keyword>
<evidence type="ECO:0000313" key="3">
    <source>
        <dbReference type="Proteomes" id="UP000193922"/>
    </source>
</evidence>
<dbReference type="EMBL" id="MCFD01000015">
    <property type="protein sequence ID" value="ORX66455.1"/>
    <property type="molecule type" value="Genomic_DNA"/>
</dbReference>
<dbReference type="GeneID" id="63806500"/>
<feature type="region of interest" description="Disordered" evidence="1">
    <location>
        <begin position="386"/>
        <end position="411"/>
    </location>
</feature>
<feature type="region of interest" description="Disordered" evidence="1">
    <location>
        <begin position="1"/>
        <end position="24"/>
    </location>
</feature>
<feature type="region of interest" description="Disordered" evidence="1">
    <location>
        <begin position="279"/>
        <end position="298"/>
    </location>
</feature>
<dbReference type="AlphaFoldDB" id="A0A1Y1VZK3"/>
<proteinExistence type="predicted"/>
<dbReference type="Proteomes" id="UP000193922">
    <property type="component" value="Unassembled WGS sequence"/>
</dbReference>